<reference evidence="13 14" key="1">
    <citation type="journal article" date="2010" name="PLoS Biol.">
        <title>Multi-platform next-generation sequencing of the domestic turkey (Meleagris gallopavo): genome assembly and analysis.</title>
        <authorList>
            <person name="Dalloul R.A."/>
            <person name="Long J.A."/>
            <person name="Zimin A.V."/>
            <person name="Aslam L."/>
            <person name="Beal K."/>
            <person name="Blomberg L.A."/>
            <person name="Bouffard P."/>
            <person name="Burt D.W."/>
            <person name="Crasta O."/>
            <person name="Crooijmans R.P."/>
            <person name="Cooper K."/>
            <person name="Coulombe R.A."/>
            <person name="De S."/>
            <person name="Delany M.E."/>
            <person name="Dodgson J.B."/>
            <person name="Dong J.J."/>
            <person name="Evans C."/>
            <person name="Frederickson K.M."/>
            <person name="Flicek P."/>
            <person name="Florea L."/>
            <person name="Folkerts O."/>
            <person name="Groenen M.A."/>
            <person name="Harkins T.T."/>
            <person name="Herrero J."/>
            <person name="Hoffmann S."/>
            <person name="Megens H.J."/>
            <person name="Jiang A."/>
            <person name="de Jong P."/>
            <person name="Kaiser P."/>
            <person name="Kim H."/>
            <person name="Kim K.W."/>
            <person name="Kim S."/>
            <person name="Langenberger D."/>
            <person name="Lee M.K."/>
            <person name="Lee T."/>
            <person name="Mane S."/>
            <person name="Marcais G."/>
            <person name="Marz M."/>
            <person name="McElroy A.P."/>
            <person name="Modise T."/>
            <person name="Nefedov M."/>
            <person name="Notredame C."/>
            <person name="Paton I.R."/>
            <person name="Payne W.S."/>
            <person name="Pertea G."/>
            <person name="Prickett D."/>
            <person name="Puiu D."/>
            <person name="Qioa D."/>
            <person name="Raineri E."/>
            <person name="Ruffier M."/>
            <person name="Salzberg S.L."/>
            <person name="Schatz M.C."/>
            <person name="Scheuring C."/>
            <person name="Schmidt C.J."/>
            <person name="Schroeder S."/>
            <person name="Searle S.M."/>
            <person name="Smith E.J."/>
            <person name="Smith J."/>
            <person name="Sonstegard T.S."/>
            <person name="Stadler P.F."/>
            <person name="Tafer H."/>
            <person name="Tu Z.J."/>
            <person name="Van Tassell C.P."/>
            <person name="Vilella A.J."/>
            <person name="Williams K.P."/>
            <person name="Yorke J.A."/>
            <person name="Zhang L."/>
            <person name="Zhang H.B."/>
            <person name="Zhang X."/>
            <person name="Zhang Y."/>
            <person name="Reed K.M."/>
        </authorList>
    </citation>
    <scope>NUCLEOTIDE SEQUENCE [LARGE SCALE GENOMIC DNA]</scope>
</reference>
<dbReference type="GO" id="GO:0005758">
    <property type="term" value="C:mitochondrial intermembrane space"/>
    <property type="evidence" value="ECO:0007669"/>
    <property type="project" value="UniProtKB-SubCell"/>
</dbReference>
<evidence type="ECO:0000256" key="12">
    <source>
        <dbReference type="SAM" id="MobiDB-lite"/>
    </source>
</evidence>
<accession>A0A803Y7H3</accession>
<organism evidence="13 14">
    <name type="scientific">Meleagris gallopavo</name>
    <name type="common">Wild turkey</name>
    <dbReference type="NCBI Taxonomy" id="9103"/>
    <lineage>
        <taxon>Eukaryota</taxon>
        <taxon>Metazoa</taxon>
        <taxon>Chordata</taxon>
        <taxon>Craniata</taxon>
        <taxon>Vertebrata</taxon>
        <taxon>Euteleostomi</taxon>
        <taxon>Archelosauria</taxon>
        <taxon>Archosauria</taxon>
        <taxon>Dinosauria</taxon>
        <taxon>Saurischia</taxon>
        <taxon>Theropoda</taxon>
        <taxon>Coelurosauria</taxon>
        <taxon>Aves</taxon>
        <taxon>Neognathae</taxon>
        <taxon>Galloanserae</taxon>
        <taxon>Galliformes</taxon>
        <taxon>Phasianidae</taxon>
        <taxon>Meleagridinae</taxon>
        <taxon>Meleagris</taxon>
    </lineage>
</organism>
<reference evidence="13" key="2">
    <citation type="submission" date="2025-08" db="UniProtKB">
        <authorList>
            <consortium name="Ensembl"/>
        </authorList>
    </citation>
    <scope>IDENTIFICATION</scope>
</reference>
<evidence type="ECO:0000256" key="8">
    <source>
        <dbReference type="ARBA" id="ARBA00022982"/>
    </source>
</evidence>
<comment type="similarity">
    <text evidence="4">Belongs to the complex I NDUFS5 subunit family.</text>
</comment>
<dbReference type="InParanoid" id="A0A803Y7H3"/>
<feature type="compositionally biased region" description="Low complexity" evidence="12">
    <location>
        <begin position="49"/>
        <end position="62"/>
    </location>
</feature>
<keyword evidence="10" id="KW-0472">Membrane</keyword>
<evidence type="ECO:0000256" key="2">
    <source>
        <dbReference type="ARBA" id="ARBA00004569"/>
    </source>
</evidence>
<evidence type="ECO:0000256" key="4">
    <source>
        <dbReference type="ARBA" id="ARBA00007372"/>
    </source>
</evidence>
<comment type="subcellular location">
    <subcellularLocation>
        <location evidence="3">Mitochondrion inner membrane</location>
        <topology evidence="3">Peripheral membrane protein</topology>
    </subcellularLocation>
    <subcellularLocation>
        <location evidence="2">Mitochondrion intermembrane space</location>
    </subcellularLocation>
</comment>
<evidence type="ECO:0000256" key="3">
    <source>
        <dbReference type="ARBA" id="ARBA00004637"/>
    </source>
</evidence>
<evidence type="ECO:0000256" key="7">
    <source>
        <dbReference type="ARBA" id="ARBA00022792"/>
    </source>
</evidence>
<evidence type="ECO:0000256" key="11">
    <source>
        <dbReference type="ARBA" id="ARBA00023157"/>
    </source>
</evidence>
<reference evidence="13" key="3">
    <citation type="submission" date="2025-09" db="UniProtKB">
        <authorList>
            <consortium name="Ensembl"/>
        </authorList>
    </citation>
    <scope>IDENTIFICATION</scope>
</reference>
<proteinExistence type="inferred from homology"/>
<evidence type="ECO:0000256" key="6">
    <source>
        <dbReference type="ARBA" id="ARBA00022660"/>
    </source>
</evidence>
<dbReference type="Pfam" id="PF10200">
    <property type="entry name" value="Ndufs5"/>
    <property type="match status" value="1"/>
</dbReference>
<protein>
    <submittedName>
        <fullName evidence="13">Uncharacterized protein</fullName>
    </submittedName>
</protein>
<evidence type="ECO:0000256" key="1">
    <source>
        <dbReference type="ARBA" id="ARBA00003195"/>
    </source>
</evidence>
<comment type="function">
    <text evidence="1">Accessory subunit of the mitochondrial membrane respiratory chain NADH dehydrogenase (Complex I), that is believed not to be involved in catalysis. Complex I functions in the transfer of electrons from NADH to the respiratory chain. The immediate electron acceptor for the enzyme is believed to be ubiquinone.</text>
</comment>
<keyword evidence="9" id="KW-0496">Mitochondrion</keyword>
<evidence type="ECO:0000313" key="13">
    <source>
        <dbReference type="Ensembl" id="ENSMGAP00000027720.1"/>
    </source>
</evidence>
<feature type="region of interest" description="Disordered" evidence="12">
    <location>
        <begin position="35"/>
        <end position="99"/>
    </location>
</feature>
<feature type="compositionally biased region" description="Basic and acidic residues" evidence="12">
    <location>
        <begin position="74"/>
        <end position="99"/>
    </location>
</feature>
<sequence length="99" mass="10526">MPLARLRQEFAPGGLGFPPGFGCVPGLLGQPVPHQRATLSPDCAGGTGTPSSPEGSEGAARAAGRRRRMLAILEQRDKMIKEGKYTPPEHHKGEKDSRP</sequence>
<dbReference type="GO" id="GO:0005743">
    <property type="term" value="C:mitochondrial inner membrane"/>
    <property type="evidence" value="ECO:0007669"/>
    <property type="project" value="UniProtKB-SubCell"/>
</dbReference>
<evidence type="ECO:0000256" key="5">
    <source>
        <dbReference type="ARBA" id="ARBA00022448"/>
    </source>
</evidence>
<keyword evidence="5" id="KW-0813">Transport</keyword>
<keyword evidence="6" id="KW-0679">Respiratory chain</keyword>
<dbReference type="AlphaFoldDB" id="A0A803Y7H3"/>
<keyword evidence="8" id="KW-0249">Electron transport</keyword>
<evidence type="ECO:0000313" key="14">
    <source>
        <dbReference type="Proteomes" id="UP000001645"/>
    </source>
</evidence>
<evidence type="ECO:0000256" key="9">
    <source>
        <dbReference type="ARBA" id="ARBA00023128"/>
    </source>
</evidence>
<keyword evidence="11" id="KW-1015">Disulfide bond</keyword>
<dbReference type="InterPro" id="IPR019342">
    <property type="entry name" value="NADH_UbQ_OxRdtase_FeS-su5"/>
</dbReference>
<keyword evidence="14" id="KW-1185">Reference proteome</keyword>
<name>A0A803Y7H3_MELGA</name>
<dbReference type="Proteomes" id="UP000001645">
    <property type="component" value="Chromosome 25"/>
</dbReference>
<evidence type="ECO:0000256" key="10">
    <source>
        <dbReference type="ARBA" id="ARBA00023136"/>
    </source>
</evidence>
<dbReference type="Ensembl" id="ENSMGAT00000022554.1">
    <property type="protein sequence ID" value="ENSMGAP00000027720.1"/>
    <property type="gene ID" value="ENSMGAG00000019031.1"/>
</dbReference>
<keyword evidence="7" id="KW-0999">Mitochondrion inner membrane</keyword>